<dbReference type="PROSITE" id="PS50055">
    <property type="entry name" value="TYR_PHOSPHATASE_PTP"/>
    <property type="match status" value="1"/>
</dbReference>
<feature type="region of interest" description="Disordered" evidence="2">
    <location>
        <begin position="1"/>
        <end position="48"/>
    </location>
</feature>
<feature type="domain" description="Tyrosine-protein phosphatase" evidence="3">
    <location>
        <begin position="142"/>
        <end position="469"/>
    </location>
</feature>
<dbReference type="InterPro" id="IPR003595">
    <property type="entry name" value="Tyr_Pase_cat"/>
</dbReference>
<evidence type="ECO:0000256" key="2">
    <source>
        <dbReference type="SAM" id="MobiDB-lite"/>
    </source>
</evidence>
<organism evidence="5 6">
    <name type="scientific">Drechslerella stenobrocha 248</name>
    <dbReference type="NCBI Taxonomy" id="1043628"/>
    <lineage>
        <taxon>Eukaryota</taxon>
        <taxon>Fungi</taxon>
        <taxon>Dikarya</taxon>
        <taxon>Ascomycota</taxon>
        <taxon>Pezizomycotina</taxon>
        <taxon>Orbiliomycetes</taxon>
        <taxon>Orbiliales</taxon>
        <taxon>Orbiliaceae</taxon>
        <taxon>Drechslerella</taxon>
    </lineage>
</organism>
<feature type="region of interest" description="Disordered" evidence="2">
    <location>
        <begin position="322"/>
        <end position="346"/>
    </location>
</feature>
<evidence type="ECO:0000313" key="5">
    <source>
        <dbReference type="EMBL" id="EWC45558.1"/>
    </source>
</evidence>
<accession>W7I058</accession>
<dbReference type="InterPro" id="IPR000387">
    <property type="entry name" value="Tyr_Pase_dom"/>
</dbReference>
<reference evidence="5 6" key="1">
    <citation type="submission" date="2013-05" db="EMBL/GenBank/DDBJ databases">
        <title>Drechslerella stenobrocha genome reveals carnivorous origination and mechanical trapping mechanism of predatory fungi.</title>
        <authorList>
            <person name="Liu X."/>
            <person name="Zhang W."/>
            <person name="Liu K."/>
        </authorList>
    </citation>
    <scope>NUCLEOTIDE SEQUENCE [LARGE SCALE GENOMIC DNA]</scope>
    <source>
        <strain evidence="5 6">248</strain>
    </source>
</reference>
<dbReference type="InterPro" id="IPR050348">
    <property type="entry name" value="Protein-Tyr_Phosphatase"/>
</dbReference>
<dbReference type="HOGENOM" id="CLU_001645_9_12_1"/>
<dbReference type="OrthoDB" id="10253954at2759"/>
<evidence type="ECO:0000259" key="4">
    <source>
        <dbReference type="PROSITE" id="PS50056"/>
    </source>
</evidence>
<gene>
    <name evidence="5" type="ORF">DRE_05416</name>
</gene>
<dbReference type="AlphaFoldDB" id="W7I058"/>
<dbReference type="InterPro" id="IPR000242">
    <property type="entry name" value="PTP_cat"/>
</dbReference>
<dbReference type="Proteomes" id="UP000024837">
    <property type="component" value="Unassembled WGS sequence"/>
</dbReference>
<dbReference type="CDD" id="cd18533">
    <property type="entry name" value="PTP_fungal"/>
    <property type="match status" value="1"/>
</dbReference>
<dbReference type="PROSITE" id="PS00383">
    <property type="entry name" value="TYR_PHOSPHATASE_1"/>
    <property type="match status" value="1"/>
</dbReference>
<name>W7I058_9PEZI</name>
<proteinExistence type="inferred from homology"/>
<dbReference type="PROSITE" id="PS50056">
    <property type="entry name" value="TYR_PHOSPHATASE_2"/>
    <property type="match status" value="1"/>
</dbReference>
<dbReference type="PANTHER" id="PTHR19134">
    <property type="entry name" value="RECEPTOR-TYPE TYROSINE-PROTEIN PHOSPHATASE"/>
    <property type="match status" value="1"/>
</dbReference>
<feature type="compositionally biased region" description="Low complexity" evidence="2">
    <location>
        <begin position="486"/>
        <end position="504"/>
    </location>
</feature>
<feature type="region of interest" description="Disordered" evidence="2">
    <location>
        <begin position="75"/>
        <end position="129"/>
    </location>
</feature>
<dbReference type="InterPro" id="IPR016130">
    <property type="entry name" value="Tyr_Pase_AS"/>
</dbReference>
<evidence type="ECO:0000259" key="3">
    <source>
        <dbReference type="PROSITE" id="PS50055"/>
    </source>
</evidence>
<dbReference type="InterPro" id="IPR029021">
    <property type="entry name" value="Prot-tyrosine_phosphatase-like"/>
</dbReference>
<dbReference type="SMART" id="SM00404">
    <property type="entry name" value="PTPc_motif"/>
    <property type="match status" value="1"/>
</dbReference>
<dbReference type="GO" id="GO:0004725">
    <property type="term" value="F:protein tyrosine phosphatase activity"/>
    <property type="evidence" value="ECO:0007669"/>
    <property type="project" value="InterPro"/>
</dbReference>
<feature type="compositionally biased region" description="Low complexity" evidence="2">
    <location>
        <begin position="322"/>
        <end position="340"/>
    </location>
</feature>
<dbReference type="SMART" id="SM00194">
    <property type="entry name" value="PTPc"/>
    <property type="match status" value="1"/>
</dbReference>
<evidence type="ECO:0000256" key="1">
    <source>
        <dbReference type="ARBA" id="ARBA00009649"/>
    </source>
</evidence>
<dbReference type="EMBL" id="KI966426">
    <property type="protein sequence ID" value="EWC45558.1"/>
    <property type="molecule type" value="Genomic_DNA"/>
</dbReference>
<dbReference type="SUPFAM" id="SSF52799">
    <property type="entry name" value="(Phosphotyrosine protein) phosphatases II"/>
    <property type="match status" value="1"/>
</dbReference>
<dbReference type="Gene3D" id="3.90.190.10">
    <property type="entry name" value="Protein tyrosine phosphatase superfamily"/>
    <property type="match status" value="1"/>
</dbReference>
<feature type="domain" description="Tyrosine specific protein phosphatases" evidence="4">
    <location>
        <begin position="373"/>
        <end position="460"/>
    </location>
</feature>
<comment type="similarity">
    <text evidence="1">Belongs to the protein-tyrosine phosphatase family. Non-receptor class subfamily.</text>
</comment>
<protein>
    <submittedName>
        <fullName evidence="5">Uncharacterized protein</fullName>
    </submittedName>
</protein>
<feature type="region of interest" description="Disordered" evidence="2">
    <location>
        <begin position="482"/>
        <end position="525"/>
    </location>
</feature>
<feature type="compositionally biased region" description="Low complexity" evidence="2">
    <location>
        <begin position="118"/>
        <end position="129"/>
    </location>
</feature>
<dbReference type="Pfam" id="PF00102">
    <property type="entry name" value="Y_phosphatase"/>
    <property type="match status" value="1"/>
</dbReference>
<keyword evidence="6" id="KW-1185">Reference proteome</keyword>
<dbReference type="PANTHER" id="PTHR19134:SF449">
    <property type="entry name" value="TYROSINE-PROTEIN PHOSPHATASE 1"/>
    <property type="match status" value="1"/>
</dbReference>
<sequence>MRPRDKTTARWSWSPIKASPQLLQHNPPPRQTLFALQQRTPKLSPPPARVTLVVGLTSSVKRVARMVFKRDHSTVATSEYADDSSDPKKLRPSSPSPDEQRAVSPARSSSSRSEHDGPSGADDPAAAGPQLPEFLTEDIISITRKFKLLEARQRERIQDGLRHGVASPFFVDDREHVTSRNRYANIHVWDSTRVKLGIDAVDNDYINASRIALESPSTGAEKCYVATQGPKQDQARHLWLMALEQVADHGVIVMLTRTFEMGREKCYEYFPADMDAPTRRFDRSATDATEPFNFEVTLLDYTYDEDARTEIRKIEIKVLEGTHTPAAPPADGDTDGTTPTFAPQLKPGDTKVVHHLFFKGWPDWNVPEGSDSDALLKLVELANSKNSAATAPSDSATSSPLVVHCSAGVGRSGTFIALDHLLAEIELGTYDDVVGDPIYELVDRLREQRMYMVQSESQYEYLYQIVREKLEARLGIAPSSSSGFLEAPGEAAGSSASSTSTPGGLRTPSVRTLSRKPSLEPVAAK</sequence>
<evidence type="ECO:0000313" key="6">
    <source>
        <dbReference type="Proteomes" id="UP000024837"/>
    </source>
</evidence>
<dbReference type="PRINTS" id="PR00700">
    <property type="entry name" value="PRTYPHPHTASE"/>
</dbReference>